<dbReference type="AlphaFoldDB" id="A0A154PPJ4"/>
<dbReference type="GO" id="GO:0016567">
    <property type="term" value="P:protein ubiquitination"/>
    <property type="evidence" value="ECO:0007669"/>
    <property type="project" value="TreeGrafter"/>
</dbReference>
<evidence type="ECO:0000259" key="6">
    <source>
        <dbReference type="PROSITE" id="PS50089"/>
    </source>
</evidence>
<organism evidence="7 8">
    <name type="scientific">Dufourea novaeangliae</name>
    <name type="common">Sweat bee</name>
    <dbReference type="NCBI Taxonomy" id="178035"/>
    <lineage>
        <taxon>Eukaryota</taxon>
        <taxon>Metazoa</taxon>
        <taxon>Ecdysozoa</taxon>
        <taxon>Arthropoda</taxon>
        <taxon>Hexapoda</taxon>
        <taxon>Insecta</taxon>
        <taxon>Pterygota</taxon>
        <taxon>Neoptera</taxon>
        <taxon>Endopterygota</taxon>
        <taxon>Hymenoptera</taxon>
        <taxon>Apocrita</taxon>
        <taxon>Aculeata</taxon>
        <taxon>Apoidea</taxon>
        <taxon>Anthophila</taxon>
        <taxon>Halictidae</taxon>
        <taxon>Rophitinae</taxon>
        <taxon>Dufourea</taxon>
    </lineage>
</organism>
<keyword evidence="8" id="KW-1185">Reference proteome</keyword>
<feature type="compositionally biased region" description="Low complexity" evidence="5">
    <location>
        <begin position="230"/>
        <end position="244"/>
    </location>
</feature>
<accession>A0A154PPJ4</accession>
<evidence type="ECO:0000313" key="8">
    <source>
        <dbReference type="Proteomes" id="UP000076502"/>
    </source>
</evidence>
<evidence type="ECO:0000256" key="3">
    <source>
        <dbReference type="ARBA" id="ARBA00022833"/>
    </source>
</evidence>
<dbReference type="InterPro" id="IPR001841">
    <property type="entry name" value="Znf_RING"/>
</dbReference>
<dbReference type="Pfam" id="PF17123">
    <property type="entry name" value="zf-RING_11"/>
    <property type="match status" value="1"/>
</dbReference>
<dbReference type="Gene3D" id="3.30.40.10">
    <property type="entry name" value="Zinc/RING finger domain, C3HC4 (zinc finger)"/>
    <property type="match status" value="1"/>
</dbReference>
<evidence type="ECO:0000256" key="5">
    <source>
        <dbReference type="SAM" id="MobiDB-lite"/>
    </source>
</evidence>
<proteinExistence type="predicted"/>
<evidence type="ECO:0000256" key="2">
    <source>
        <dbReference type="ARBA" id="ARBA00022771"/>
    </source>
</evidence>
<sequence length="682" mass="74504">MNGPGSHQHRGLGMQGRYRAVVAGGATAGPHSRPPAPPHARGGWHPHNQHPQHAQIPQQYSGNKEYPYRQCPPPPRFHNGDCPGVGTSSGPNGKEVSYHGNVGGSSVGYKPPPQHSPQSRGPPAHFPQESVGPPANSPPLHINICGQENTMRGPLLNMSSGLGASGVDMEYRRSSQATNQLPLSPVQIQPSPAYYRQPSQDDGRKSESPSRKRRRISRNGVVSGIEVRETTPPSLTSPLHTNLPSVPPLPSLPNLPPWDLPPALQMRSSRNHYITRHNSAIRNRYQRHTESFGLSHSFMSEQNPHPTIPNSIHGIHTPHNLHTSHHNMHNAHQTHSHHPAGTGHHPAQESNGPVVVDVGQVGVSGLGVAVSGEPIWHPQATGYRIPCQLHGIYPPMGAHPFTHSCQVTHQNHYSPAHPNQPGHSLVSSIVGAASRGYPAPAGGPVAALHHAHPPPPPVHTTHYTAHHQLSQQREVELELIESHHHHRVGAAPGAPLPLPHSYSPPALTQVTTPPPIFMSETRNSQLEMLQSRSRRIVSTAHALRRSRLSRWRGTPPIPPATYPGFLLHFLAMFSNPPLSPYNQAELSSPDSATENYEALLSLAERLGEAKPRGLTRAEVEQLPSYKFNAETHQGDQTNCVVCMCDFEALQSLRVLPCSHEFHSKCIDKWLKVRVTVFLYVCT</sequence>
<keyword evidence="2 4" id="KW-0863">Zinc-finger</keyword>
<dbReference type="STRING" id="178035.A0A154PPJ4"/>
<evidence type="ECO:0000256" key="1">
    <source>
        <dbReference type="ARBA" id="ARBA00022723"/>
    </source>
</evidence>
<dbReference type="FunFam" id="3.30.40.10:FF:000024">
    <property type="entry name" value="RING finger protein 44 isoform X1"/>
    <property type="match status" value="1"/>
</dbReference>
<dbReference type="InterPro" id="IPR013083">
    <property type="entry name" value="Znf_RING/FYVE/PHD"/>
</dbReference>
<gene>
    <name evidence="7" type="ORF">WN55_05495</name>
</gene>
<protein>
    <submittedName>
        <fullName evidence="7">RING finger protein 44</fullName>
    </submittedName>
</protein>
<dbReference type="Proteomes" id="UP000076502">
    <property type="component" value="Unassembled WGS sequence"/>
</dbReference>
<feature type="region of interest" description="Disordered" evidence="5">
    <location>
        <begin position="23"/>
        <end position="146"/>
    </location>
</feature>
<dbReference type="EMBL" id="KQ434980">
    <property type="protein sequence ID" value="KZC13090.1"/>
    <property type="molecule type" value="Genomic_DNA"/>
</dbReference>
<feature type="region of interest" description="Disordered" evidence="5">
    <location>
        <begin position="329"/>
        <end position="352"/>
    </location>
</feature>
<feature type="compositionally biased region" description="Polar residues" evidence="5">
    <location>
        <begin position="51"/>
        <end position="62"/>
    </location>
</feature>
<dbReference type="PROSITE" id="PS50089">
    <property type="entry name" value="ZF_RING_2"/>
    <property type="match status" value="1"/>
</dbReference>
<keyword evidence="1" id="KW-0479">Metal-binding</keyword>
<dbReference type="GO" id="GO:0061630">
    <property type="term" value="F:ubiquitin protein ligase activity"/>
    <property type="evidence" value="ECO:0007669"/>
    <property type="project" value="TreeGrafter"/>
</dbReference>
<dbReference type="SUPFAM" id="SSF57850">
    <property type="entry name" value="RING/U-box"/>
    <property type="match status" value="1"/>
</dbReference>
<feature type="compositionally biased region" description="Basic residues" evidence="5">
    <location>
        <begin position="329"/>
        <end position="338"/>
    </location>
</feature>
<dbReference type="PANTHER" id="PTHR46171">
    <property type="entry name" value="GH10160P"/>
    <property type="match status" value="1"/>
</dbReference>
<feature type="compositionally biased region" description="Basic and acidic residues" evidence="5">
    <location>
        <begin position="199"/>
        <end position="210"/>
    </location>
</feature>
<evidence type="ECO:0000256" key="4">
    <source>
        <dbReference type="PROSITE-ProRule" id="PRU00175"/>
    </source>
</evidence>
<dbReference type="OrthoDB" id="8062037at2759"/>
<dbReference type="PANTHER" id="PTHR46171:SF3">
    <property type="entry name" value="GH10160P"/>
    <property type="match status" value="1"/>
</dbReference>
<feature type="region of interest" description="Disordered" evidence="5">
    <location>
        <begin position="171"/>
        <end position="248"/>
    </location>
</feature>
<feature type="compositionally biased region" description="Polar residues" evidence="5">
    <location>
        <begin position="174"/>
        <end position="190"/>
    </location>
</feature>
<keyword evidence="3" id="KW-0862">Zinc</keyword>
<evidence type="ECO:0000313" key="7">
    <source>
        <dbReference type="EMBL" id="KZC13090.1"/>
    </source>
</evidence>
<reference evidence="7 8" key="1">
    <citation type="submission" date="2015-07" db="EMBL/GenBank/DDBJ databases">
        <title>The genome of Dufourea novaeangliae.</title>
        <authorList>
            <person name="Pan H."/>
            <person name="Kapheim K."/>
        </authorList>
    </citation>
    <scope>NUCLEOTIDE SEQUENCE [LARGE SCALE GENOMIC DNA]</scope>
    <source>
        <strain evidence="7">0120121106</strain>
        <tissue evidence="7">Whole body</tissue>
    </source>
</reference>
<dbReference type="GO" id="GO:0008270">
    <property type="term" value="F:zinc ion binding"/>
    <property type="evidence" value="ECO:0007669"/>
    <property type="project" value="UniProtKB-KW"/>
</dbReference>
<name>A0A154PPJ4_DUFNO</name>
<feature type="domain" description="RING-type" evidence="6">
    <location>
        <begin position="639"/>
        <end position="682"/>
    </location>
</feature>